<dbReference type="PANTHER" id="PTHR30636:SF3">
    <property type="entry name" value="UPF0701 PROTEIN YICC"/>
    <property type="match status" value="1"/>
</dbReference>
<comment type="caution">
    <text evidence="8">The sequence shown here is derived from an EMBL/GenBank/DDBJ whole genome shotgun (WGS) entry which is preliminary data.</text>
</comment>
<accession>A0A6M1RQK5</accession>
<evidence type="ECO:0000256" key="4">
    <source>
        <dbReference type="ARBA" id="ARBA00022801"/>
    </source>
</evidence>
<dbReference type="AlphaFoldDB" id="A0A6M1RQK5"/>
<comment type="similarity">
    <text evidence="5">Belongs to the YicC/YloC family.</text>
</comment>
<dbReference type="GO" id="GO:0004521">
    <property type="term" value="F:RNA endonuclease activity"/>
    <property type="evidence" value="ECO:0007669"/>
    <property type="project" value="InterPro"/>
</dbReference>
<dbReference type="InterPro" id="IPR013527">
    <property type="entry name" value="YicC-like_N"/>
</dbReference>
<evidence type="ECO:0000259" key="7">
    <source>
        <dbReference type="Pfam" id="PF08340"/>
    </source>
</evidence>
<evidence type="ECO:0000256" key="2">
    <source>
        <dbReference type="ARBA" id="ARBA00022722"/>
    </source>
</evidence>
<evidence type="ECO:0000313" key="9">
    <source>
        <dbReference type="Proteomes" id="UP000477311"/>
    </source>
</evidence>
<keyword evidence="3" id="KW-0255">Endonuclease</keyword>
<keyword evidence="2" id="KW-0540">Nuclease</keyword>
<evidence type="ECO:0000313" key="8">
    <source>
        <dbReference type="EMBL" id="NGO39829.1"/>
    </source>
</evidence>
<feature type="domain" description="Endoribonuclease YicC-like N-terminal" evidence="6">
    <location>
        <begin position="1"/>
        <end position="152"/>
    </location>
</feature>
<name>A0A6M1RQK5_9BACT</name>
<dbReference type="InterPro" id="IPR005229">
    <property type="entry name" value="YicC/YloC-like"/>
</dbReference>
<evidence type="ECO:0000256" key="3">
    <source>
        <dbReference type="ARBA" id="ARBA00022759"/>
    </source>
</evidence>
<sequence>MTGHGRGVCQRYGLRITVELNSVNRKQAEILLTLPRDLEVLEGPMREWIGRHIERGRVQGRVLVEYLNAAWVAPRLEPAVAAAWVTELRRLARRLGISDEVTLEHLLRVPGLFQSNGPQVPWEKLWPVARAALDRALAGLLRMRKREGAHLEKDLARRIERMRRAVARIRARAPRAVERYRKQLLQRIREAGLSGVTDQDERLMKEVVLFAERTDITEELTRLESHFKQFEQCRRSRQPVGRTLDFLAQEMYREVNTLGVKANDARISREVVRLKTELDRFREQVQNVE</sequence>
<reference evidence="8 9" key="1">
    <citation type="submission" date="2020-02" db="EMBL/GenBank/DDBJ databases">
        <title>Draft genome sequence of Limisphaera ngatamarikiensis NGM72.4T, a thermophilic Verrucomicrobia grouped in subdivision 3.</title>
        <authorList>
            <person name="Carere C.R."/>
            <person name="Steen J."/>
            <person name="Hugenholtz P."/>
            <person name="Stott M.B."/>
        </authorList>
    </citation>
    <scope>NUCLEOTIDE SEQUENCE [LARGE SCALE GENOMIC DNA]</scope>
    <source>
        <strain evidence="8 9">NGM72.4</strain>
    </source>
</reference>
<dbReference type="Pfam" id="PF03755">
    <property type="entry name" value="YicC-like_N"/>
    <property type="match status" value="1"/>
</dbReference>
<gene>
    <name evidence="8" type="ORF">G4L39_10550</name>
</gene>
<dbReference type="NCBIfam" id="TIGR00255">
    <property type="entry name" value="YicC/YloC family endoribonuclease"/>
    <property type="match status" value="1"/>
</dbReference>
<dbReference type="InterPro" id="IPR013551">
    <property type="entry name" value="YicC-like_C"/>
</dbReference>
<evidence type="ECO:0000256" key="5">
    <source>
        <dbReference type="ARBA" id="ARBA00035648"/>
    </source>
</evidence>
<evidence type="ECO:0000259" key="6">
    <source>
        <dbReference type="Pfam" id="PF03755"/>
    </source>
</evidence>
<protein>
    <submittedName>
        <fullName evidence="8">YicC family protein</fullName>
    </submittedName>
</protein>
<comment type="cofactor">
    <cofactor evidence="1">
        <name>a divalent metal cation</name>
        <dbReference type="ChEBI" id="CHEBI:60240"/>
    </cofactor>
</comment>
<dbReference type="EMBL" id="JAAKYA010000072">
    <property type="protein sequence ID" value="NGO39829.1"/>
    <property type="molecule type" value="Genomic_DNA"/>
</dbReference>
<feature type="domain" description="Endoribonuclease YicC-like C-terminal" evidence="7">
    <location>
        <begin position="169"/>
        <end position="289"/>
    </location>
</feature>
<dbReference type="GO" id="GO:0016787">
    <property type="term" value="F:hydrolase activity"/>
    <property type="evidence" value="ECO:0007669"/>
    <property type="project" value="UniProtKB-KW"/>
</dbReference>
<keyword evidence="4" id="KW-0378">Hydrolase</keyword>
<evidence type="ECO:0000256" key="1">
    <source>
        <dbReference type="ARBA" id="ARBA00001968"/>
    </source>
</evidence>
<dbReference type="PANTHER" id="PTHR30636">
    <property type="entry name" value="UPF0701 PROTEIN YICC"/>
    <property type="match status" value="1"/>
</dbReference>
<keyword evidence="9" id="KW-1185">Reference proteome</keyword>
<dbReference type="Pfam" id="PF08340">
    <property type="entry name" value="YicC-like_C"/>
    <property type="match status" value="1"/>
</dbReference>
<proteinExistence type="inferred from homology"/>
<dbReference type="Proteomes" id="UP000477311">
    <property type="component" value="Unassembled WGS sequence"/>
</dbReference>
<organism evidence="8 9">
    <name type="scientific">Limisphaera ngatamarikiensis</name>
    <dbReference type="NCBI Taxonomy" id="1324935"/>
    <lineage>
        <taxon>Bacteria</taxon>
        <taxon>Pseudomonadati</taxon>
        <taxon>Verrucomicrobiota</taxon>
        <taxon>Verrucomicrobiia</taxon>
        <taxon>Limisphaerales</taxon>
        <taxon>Limisphaeraceae</taxon>
        <taxon>Limisphaera</taxon>
    </lineage>
</organism>